<dbReference type="Proteomes" id="UP000176944">
    <property type="component" value="Chromosome"/>
</dbReference>
<evidence type="ECO:0000256" key="1">
    <source>
        <dbReference type="SAM" id="MobiDB-lite"/>
    </source>
</evidence>
<feature type="compositionally biased region" description="Low complexity" evidence="1">
    <location>
        <begin position="18"/>
        <end position="32"/>
    </location>
</feature>
<dbReference type="AlphaFoldDB" id="A0A1D9G3K1"/>
<feature type="region of interest" description="Disordered" evidence="1">
    <location>
        <begin position="1"/>
        <end position="32"/>
    </location>
</feature>
<evidence type="ECO:0000313" key="2">
    <source>
        <dbReference type="EMBL" id="AOY81980.1"/>
    </source>
</evidence>
<sequence length="92" mass="9910">MGSGESGIGNRESGIGNRESGIGSRESGIGSREINRRVGSGCCLKLASSREYMISHCPPTGTFFSISVMHWQMRTLPSSRLTVVSVELVTLY</sequence>
<organism evidence="2 3">
    <name type="scientific">Moorena producens (strain JHB)</name>
    <dbReference type="NCBI Taxonomy" id="1454205"/>
    <lineage>
        <taxon>Bacteria</taxon>
        <taxon>Bacillati</taxon>
        <taxon>Cyanobacteriota</taxon>
        <taxon>Cyanophyceae</taxon>
        <taxon>Coleofasciculales</taxon>
        <taxon>Coleofasciculaceae</taxon>
        <taxon>Moorena</taxon>
    </lineage>
</organism>
<dbReference type="EMBL" id="CP017708">
    <property type="protein sequence ID" value="AOY81980.1"/>
    <property type="molecule type" value="Genomic_DNA"/>
</dbReference>
<reference evidence="3" key="1">
    <citation type="submission" date="2016-10" db="EMBL/GenBank/DDBJ databases">
        <title>Comparative genomics uncovers the prolific and rare metabolic potential of the cyanobacterial genus Moorea.</title>
        <authorList>
            <person name="Leao T."/>
            <person name="Castelao G."/>
            <person name="Korobeynikov A."/>
            <person name="Monroe E.A."/>
            <person name="Podell S."/>
            <person name="Glukhov E."/>
            <person name="Allen E."/>
            <person name="Gerwick W.H."/>
            <person name="Gerwick L."/>
        </authorList>
    </citation>
    <scope>NUCLEOTIDE SEQUENCE [LARGE SCALE GENOMIC DNA]</scope>
    <source>
        <strain evidence="3">JHB</strain>
    </source>
</reference>
<name>A0A1D9G3K1_MOOP1</name>
<proteinExistence type="predicted"/>
<protein>
    <submittedName>
        <fullName evidence="2">Uncharacterized protein</fullName>
    </submittedName>
</protein>
<evidence type="ECO:0000313" key="3">
    <source>
        <dbReference type="Proteomes" id="UP000176944"/>
    </source>
</evidence>
<gene>
    <name evidence="2" type="ORF">BJP36_20815</name>
</gene>
<accession>A0A1D9G3K1</accession>